<sequence>MPVRAPSVCGHCGKAHPSGKTCKAVARMAAERKARFEKKRPAARDRGYDNEWRKQAKSFLAIPGNDLCECGAPAVLVRHVISIKKRPELRMSKTNWKPGCRRCNARDAADERRTNERNTS</sequence>
<name>A0AAE6EE47_AGRTU</name>
<evidence type="ECO:0000313" key="2">
    <source>
        <dbReference type="Proteomes" id="UP000298579"/>
    </source>
</evidence>
<dbReference type="EMBL" id="CP039897">
    <property type="protein sequence ID" value="QCL78287.1"/>
    <property type="molecule type" value="Genomic_DNA"/>
</dbReference>
<proteinExistence type="predicted"/>
<dbReference type="AlphaFoldDB" id="A0AAE6EE47"/>
<reference evidence="1 2" key="1">
    <citation type="submission" date="2019-04" db="EMBL/GenBank/DDBJ databases">
        <title>Complete genome sequence of Agrobacterium tumefaciens CFBP5877.</title>
        <authorList>
            <person name="Huang Y.-Y."/>
            <person name="Chiang H.-Y."/>
            <person name="Chou L."/>
            <person name="Lai E.-M."/>
            <person name="Kuo C.-H."/>
        </authorList>
    </citation>
    <scope>NUCLEOTIDE SEQUENCE [LARGE SCALE GENOMIC DNA]</scope>
    <source>
        <strain evidence="1 2">CFBP5877</strain>
    </source>
</reference>
<keyword evidence="1" id="KW-0540">Nuclease</keyword>
<organism evidence="1 2">
    <name type="scientific">Agrobacterium tumefaciens</name>
    <dbReference type="NCBI Taxonomy" id="358"/>
    <lineage>
        <taxon>Bacteria</taxon>
        <taxon>Pseudomonadati</taxon>
        <taxon>Pseudomonadota</taxon>
        <taxon>Alphaproteobacteria</taxon>
        <taxon>Hyphomicrobiales</taxon>
        <taxon>Rhizobiaceae</taxon>
        <taxon>Rhizobium/Agrobacterium group</taxon>
        <taxon>Agrobacterium</taxon>
        <taxon>Agrobacterium tumefaciens complex</taxon>
    </lineage>
</organism>
<keyword evidence="1" id="KW-0378">Hydrolase</keyword>
<keyword evidence="1" id="KW-0255">Endonuclease</keyword>
<accession>A0AAE6EE47</accession>
<dbReference type="GO" id="GO:0004519">
    <property type="term" value="F:endonuclease activity"/>
    <property type="evidence" value="ECO:0007669"/>
    <property type="project" value="UniProtKB-KW"/>
</dbReference>
<dbReference type="Proteomes" id="UP000298579">
    <property type="component" value="Chromosome circular"/>
</dbReference>
<evidence type="ECO:0000313" key="1">
    <source>
        <dbReference type="EMBL" id="QCL78287.1"/>
    </source>
</evidence>
<protein>
    <submittedName>
        <fullName evidence="1">Endonuclease</fullName>
    </submittedName>
</protein>
<gene>
    <name evidence="1" type="ORF">CFBP5877_03795</name>
</gene>